<dbReference type="PRINTS" id="PR00046">
    <property type="entry name" value="SIGMA70FCT"/>
</dbReference>
<dbReference type="InterPro" id="IPR013324">
    <property type="entry name" value="RNA_pol_sigma_r3/r4-like"/>
</dbReference>
<dbReference type="InterPro" id="IPR009042">
    <property type="entry name" value="RNA_pol_sigma70_r1_2"/>
</dbReference>
<feature type="domain" description="RNA polymerase sigma-70 region 4" evidence="9">
    <location>
        <begin position="216"/>
        <end position="269"/>
    </location>
</feature>
<dbReference type="SUPFAM" id="SSF88659">
    <property type="entry name" value="Sigma3 and sigma4 domains of RNA polymerase sigma factors"/>
    <property type="match status" value="2"/>
</dbReference>
<proteinExistence type="predicted"/>
<feature type="domain" description="RNA polymerase sigma-70 region 1.2" evidence="6">
    <location>
        <begin position="11"/>
        <end position="42"/>
    </location>
</feature>
<evidence type="ECO:0000259" key="7">
    <source>
        <dbReference type="Pfam" id="PF04539"/>
    </source>
</evidence>
<sequence>MSGLHIQSGESLDLYLRELASLEPLSADEEVALAKLIHEGDQKARDKLVRANLRFVISAARQYQNRGLPLADLIGAGNIGLMTAVERFDGTRGFKFISYAVWWIRQAIQQALAEDVRTIHLPLNRVDELRRISRVRSELENRFSREVRPEEIAAALDLPVEHVLDTLNAGRAIFSLDASFSEDGDSNLLSVLEDDSQPEPDEFVISEAFHGEIQKVLKSLSPREAKIVDLYFGISSGDGITLEEIGARFDLTRERVRQIKEMALKKLRHPTRRRQLEPLLDEHEPTVEEPPLMPPIGGSNYLISCPSKEVMRQVPKTLSNYKFDKSIVLLLTPELAEEWFKQLDVVAKYIVCRYYGFGSFQPSPLYVIAATTRLTQTEISQKRREAIAVLYRMLGINAEPERGGHRHRCRIGGSHGNGKSASSRISVDSKKAEFIRAVDALTMSQLGRSARVEEVVAQADVVVGEGWLKKEEARIVLDQKKVYV</sequence>
<dbReference type="CDD" id="cd06171">
    <property type="entry name" value="Sigma70_r4"/>
    <property type="match status" value="1"/>
</dbReference>
<organism evidence="10 11">
    <name type="scientific">Candidatus Komeilibacteria bacterium RIFCSPLOWO2_02_FULL_48_11</name>
    <dbReference type="NCBI Taxonomy" id="1798553"/>
    <lineage>
        <taxon>Bacteria</taxon>
        <taxon>Candidatus Komeiliibacteriota</taxon>
    </lineage>
</organism>
<comment type="caution">
    <text evidence="10">The sequence shown here is derived from an EMBL/GenBank/DDBJ whole genome shotgun (WGS) entry which is preliminary data.</text>
</comment>
<dbReference type="InterPro" id="IPR013325">
    <property type="entry name" value="RNA_pol_sigma_r2"/>
</dbReference>
<keyword evidence="3" id="KW-0238">DNA-binding</keyword>
<dbReference type="InterPro" id="IPR007627">
    <property type="entry name" value="RNA_pol_sigma70_r2"/>
</dbReference>
<name>A0A1G2BTM4_9BACT</name>
<keyword evidence="4" id="KW-0804">Transcription</keyword>
<reference evidence="10 11" key="1">
    <citation type="journal article" date="2016" name="Nat. Commun.">
        <title>Thousands of microbial genomes shed light on interconnected biogeochemical processes in an aquifer system.</title>
        <authorList>
            <person name="Anantharaman K."/>
            <person name="Brown C.T."/>
            <person name="Hug L.A."/>
            <person name="Sharon I."/>
            <person name="Castelle C.J."/>
            <person name="Probst A.J."/>
            <person name="Thomas B.C."/>
            <person name="Singh A."/>
            <person name="Wilkins M.J."/>
            <person name="Karaoz U."/>
            <person name="Brodie E.L."/>
            <person name="Williams K.H."/>
            <person name="Hubbard S.S."/>
            <person name="Banfield J.F."/>
        </authorList>
    </citation>
    <scope>NUCLEOTIDE SEQUENCE [LARGE SCALE GENOMIC DNA]</scope>
</reference>
<dbReference type="InterPro" id="IPR007624">
    <property type="entry name" value="RNA_pol_sigma70_r3"/>
</dbReference>
<evidence type="ECO:0000313" key="10">
    <source>
        <dbReference type="EMBL" id="OGY91929.1"/>
    </source>
</evidence>
<gene>
    <name evidence="10" type="ORF">A3H70_02175</name>
</gene>
<dbReference type="Pfam" id="PF04542">
    <property type="entry name" value="Sigma70_r2"/>
    <property type="match status" value="1"/>
</dbReference>
<dbReference type="InterPro" id="IPR036388">
    <property type="entry name" value="WH-like_DNA-bd_sf"/>
</dbReference>
<keyword evidence="1" id="KW-0805">Transcription regulation</keyword>
<evidence type="ECO:0000256" key="1">
    <source>
        <dbReference type="ARBA" id="ARBA00023015"/>
    </source>
</evidence>
<evidence type="ECO:0000256" key="4">
    <source>
        <dbReference type="ARBA" id="ARBA00023163"/>
    </source>
</evidence>
<dbReference type="Gene3D" id="1.10.10.10">
    <property type="entry name" value="Winged helix-like DNA-binding domain superfamily/Winged helix DNA-binding domain"/>
    <property type="match status" value="2"/>
</dbReference>
<protein>
    <recommendedName>
        <fullName evidence="12">RNA polymerase sigma-70 domain-containing protein</fullName>
    </recommendedName>
</protein>
<feature type="domain" description="RNA polymerase sigma-70 region 3" evidence="7">
    <location>
        <begin position="128"/>
        <end position="202"/>
    </location>
</feature>
<dbReference type="InterPro" id="IPR007630">
    <property type="entry name" value="RNA_pol_sigma70_r4"/>
</dbReference>
<dbReference type="InterPro" id="IPR000943">
    <property type="entry name" value="RNA_pol_sigma70"/>
</dbReference>
<dbReference type="Pfam" id="PF04539">
    <property type="entry name" value="Sigma70_r3"/>
    <property type="match status" value="1"/>
</dbReference>
<evidence type="ECO:0000313" key="11">
    <source>
        <dbReference type="Proteomes" id="UP000178109"/>
    </source>
</evidence>
<dbReference type="InterPro" id="IPR050239">
    <property type="entry name" value="Sigma-70_RNA_pol_init_factors"/>
</dbReference>
<accession>A0A1G2BTM4</accession>
<evidence type="ECO:0000259" key="6">
    <source>
        <dbReference type="Pfam" id="PF00140"/>
    </source>
</evidence>
<dbReference type="GO" id="GO:0003677">
    <property type="term" value="F:DNA binding"/>
    <property type="evidence" value="ECO:0007669"/>
    <property type="project" value="UniProtKB-KW"/>
</dbReference>
<evidence type="ECO:0000256" key="5">
    <source>
        <dbReference type="SAM" id="MobiDB-lite"/>
    </source>
</evidence>
<evidence type="ECO:0000256" key="2">
    <source>
        <dbReference type="ARBA" id="ARBA00023082"/>
    </source>
</evidence>
<dbReference type="Pfam" id="PF00140">
    <property type="entry name" value="Sigma70_r1_2"/>
    <property type="match status" value="1"/>
</dbReference>
<dbReference type="PANTHER" id="PTHR30603:SF47">
    <property type="entry name" value="RNA POLYMERASE SIGMA FACTOR SIGD, CHLOROPLASTIC"/>
    <property type="match status" value="1"/>
</dbReference>
<evidence type="ECO:0000256" key="3">
    <source>
        <dbReference type="ARBA" id="ARBA00023125"/>
    </source>
</evidence>
<dbReference type="Gene3D" id="1.10.601.10">
    <property type="entry name" value="RNA Polymerase Primary Sigma Factor"/>
    <property type="match status" value="1"/>
</dbReference>
<dbReference type="Proteomes" id="UP000178109">
    <property type="component" value="Unassembled WGS sequence"/>
</dbReference>
<dbReference type="EMBL" id="MHKO01000033">
    <property type="protein sequence ID" value="OGY91929.1"/>
    <property type="molecule type" value="Genomic_DNA"/>
</dbReference>
<dbReference type="PANTHER" id="PTHR30603">
    <property type="entry name" value="RNA POLYMERASE SIGMA FACTOR RPO"/>
    <property type="match status" value="1"/>
</dbReference>
<keyword evidence="2" id="KW-0731">Sigma factor</keyword>
<dbReference type="NCBIfam" id="TIGR02937">
    <property type="entry name" value="sigma70-ECF"/>
    <property type="match status" value="1"/>
</dbReference>
<dbReference type="GO" id="GO:0006352">
    <property type="term" value="P:DNA-templated transcription initiation"/>
    <property type="evidence" value="ECO:0007669"/>
    <property type="project" value="InterPro"/>
</dbReference>
<evidence type="ECO:0000259" key="9">
    <source>
        <dbReference type="Pfam" id="PF04545"/>
    </source>
</evidence>
<dbReference type="STRING" id="1798553.A3H70_02175"/>
<dbReference type="GO" id="GO:0016987">
    <property type="term" value="F:sigma factor activity"/>
    <property type="evidence" value="ECO:0007669"/>
    <property type="project" value="UniProtKB-KW"/>
</dbReference>
<feature type="domain" description="RNA polymerase sigma-70 region 2" evidence="8">
    <location>
        <begin position="48"/>
        <end position="114"/>
    </location>
</feature>
<evidence type="ECO:0008006" key="12">
    <source>
        <dbReference type="Google" id="ProtNLM"/>
    </source>
</evidence>
<dbReference type="Pfam" id="PF04545">
    <property type="entry name" value="Sigma70_r4"/>
    <property type="match status" value="1"/>
</dbReference>
<dbReference type="SUPFAM" id="SSF88946">
    <property type="entry name" value="Sigma2 domain of RNA polymerase sigma factors"/>
    <property type="match status" value="1"/>
</dbReference>
<dbReference type="InterPro" id="IPR014284">
    <property type="entry name" value="RNA_pol_sigma-70_dom"/>
</dbReference>
<dbReference type="AlphaFoldDB" id="A0A1G2BTM4"/>
<evidence type="ECO:0000259" key="8">
    <source>
        <dbReference type="Pfam" id="PF04542"/>
    </source>
</evidence>
<feature type="region of interest" description="Disordered" evidence="5">
    <location>
        <begin position="404"/>
        <end position="425"/>
    </location>
</feature>